<dbReference type="Pfam" id="PF00060">
    <property type="entry name" value="Lig_chan"/>
    <property type="match status" value="1"/>
</dbReference>
<comment type="subcellular location">
    <subcellularLocation>
        <location evidence="1">Cell membrane</location>
        <topology evidence="1">Multi-pass membrane protein</topology>
    </subcellularLocation>
    <subcellularLocation>
        <location evidence="16">Membrane</location>
    </subcellularLocation>
</comment>
<evidence type="ECO:0000256" key="2">
    <source>
        <dbReference type="ARBA" id="ARBA00008685"/>
    </source>
</evidence>
<dbReference type="Gene3D" id="3.40.50.2300">
    <property type="match status" value="3"/>
</dbReference>
<keyword evidence="24" id="KW-1185">Reference proteome</keyword>
<dbReference type="InterPro" id="IPR015683">
    <property type="entry name" value="Ionotropic_Glu_rcpt"/>
</dbReference>
<evidence type="ECO:0000256" key="12">
    <source>
        <dbReference type="ARBA" id="ARBA00023180"/>
    </source>
</evidence>
<feature type="chain" id="PRO_5024450508" description="Glutamate receptor" evidence="21">
    <location>
        <begin position="26"/>
        <end position="969"/>
    </location>
</feature>
<dbReference type="GO" id="GO:0005886">
    <property type="term" value="C:plasma membrane"/>
    <property type="evidence" value="ECO:0007669"/>
    <property type="project" value="UniProtKB-SubCell"/>
</dbReference>
<evidence type="ECO:0000313" key="24">
    <source>
        <dbReference type="Proteomes" id="UP000243459"/>
    </source>
</evidence>
<dbReference type="InterPro" id="IPR017103">
    <property type="entry name" value="Iontropic_Glu_rcpt_pln"/>
</dbReference>
<evidence type="ECO:0000256" key="3">
    <source>
        <dbReference type="ARBA" id="ARBA00011095"/>
    </source>
</evidence>
<feature type="transmembrane region" description="Helical" evidence="20">
    <location>
        <begin position="589"/>
        <end position="607"/>
    </location>
</feature>
<keyword evidence="12" id="KW-0325">Glycoprotein</keyword>
<evidence type="ECO:0000256" key="7">
    <source>
        <dbReference type="ARBA" id="ARBA00022729"/>
    </source>
</evidence>
<dbReference type="InterPro" id="IPR001320">
    <property type="entry name" value="Iontro_rcpt_C"/>
</dbReference>
<keyword evidence="7 21" id="KW-0732">Signal</keyword>
<feature type="transmembrane region" description="Helical" evidence="20">
    <location>
        <begin position="649"/>
        <end position="667"/>
    </location>
</feature>
<evidence type="ECO:0000256" key="4">
    <source>
        <dbReference type="ARBA" id="ARBA00022448"/>
    </source>
</evidence>
<dbReference type="InterPro" id="IPR001508">
    <property type="entry name" value="Iono_Glu_rcpt_met"/>
</dbReference>
<proteinExistence type="inferred from homology"/>
<dbReference type="FunFam" id="3.40.50.2300:FF:000169">
    <property type="entry name" value="Glutamate receptor"/>
    <property type="match status" value="1"/>
</dbReference>
<keyword evidence="5" id="KW-1003">Cell membrane</keyword>
<dbReference type="GO" id="GO:0015276">
    <property type="term" value="F:ligand-gated monoatomic ion channel activity"/>
    <property type="evidence" value="ECO:0007669"/>
    <property type="project" value="InterPro"/>
</dbReference>
<feature type="binding site" evidence="18">
    <location>
        <position position="549"/>
    </location>
    <ligand>
        <name>L-glutamate</name>
        <dbReference type="ChEBI" id="CHEBI:29985"/>
    </ligand>
</feature>
<keyword evidence="6 20" id="KW-0812">Transmembrane</keyword>
<dbReference type="SMART" id="SM00079">
    <property type="entry name" value="PBPe"/>
    <property type="match status" value="1"/>
</dbReference>
<dbReference type="SUPFAM" id="SSF53850">
    <property type="entry name" value="Periplasmic binding protein-like II"/>
    <property type="match status" value="1"/>
</dbReference>
<evidence type="ECO:0000256" key="11">
    <source>
        <dbReference type="ARBA" id="ARBA00023170"/>
    </source>
</evidence>
<dbReference type="FunFam" id="3.40.190.10:FF:000103">
    <property type="entry name" value="Glutamate receptor"/>
    <property type="match status" value="1"/>
</dbReference>
<dbReference type="InterPro" id="IPR028082">
    <property type="entry name" value="Peripla_BP_I"/>
</dbReference>
<keyword evidence="11 16" id="KW-0675">Receptor</keyword>
<evidence type="ECO:0000256" key="19">
    <source>
        <dbReference type="PIRSR" id="PIRSR601508-2"/>
    </source>
</evidence>
<dbReference type="Gene3D" id="1.10.287.70">
    <property type="match status" value="1"/>
</dbReference>
<evidence type="ECO:0000256" key="1">
    <source>
        <dbReference type="ARBA" id="ARBA00004651"/>
    </source>
</evidence>
<evidence type="ECO:0000256" key="13">
    <source>
        <dbReference type="ARBA" id="ARBA00023286"/>
    </source>
</evidence>
<evidence type="ECO:0000256" key="14">
    <source>
        <dbReference type="ARBA" id="ARBA00023303"/>
    </source>
</evidence>
<evidence type="ECO:0000256" key="8">
    <source>
        <dbReference type="ARBA" id="ARBA00022989"/>
    </source>
</evidence>
<evidence type="ECO:0000256" key="10">
    <source>
        <dbReference type="ARBA" id="ARBA00023136"/>
    </source>
</evidence>
<dbReference type="FunFam" id="3.40.190.10:FF:000195">
    <property type="entry name" value="Glutamate receptor 2.7"/>
    <property type="match status" value="1"/>
</dbReference>
<feature type="transmembrane region" description="Helical" evidence="20">
    <location>
        <begin position="829"/>
        <end position="853"/>
    </location>
</feature>
<evidence type="ECO:0000256" key="18">
    <source>
        <dbReference type="PIRSR" id="PIRSR601508-1"/>
    </source>
</evidence>
<keyword evidence="13 16" id="KW-1071">Ligand-gated ion channel</keyword>
<evidence type="ECO:0000256" key="20">
    <source>
        <dbReference type="SAM" id="Phobius"/>
    </source>
</evidence>
<dbReference type="InterPro" id="IPR019594">
    <property type="entry name" value="Glu/Gly-bd"/>
</dbReference>
<evidence type="ECO:0000256" key="9">
    <source>
        <dbReference type="ARBA" id="ARBA00023065"/>
    </source>
</evidence>
<dbReference type="GO" id="GO:0038023">
    <property type="term" value="F:signaling receptor activity"/>
    <property type="evidence" value="ECO:0007669"/>
    <property type="project" value="InterPro"/>
</dbReference>
<keyword evidence="8 20" id="KW-1133">Transmembrane helix</keyword>
<feature type="site" description="Crucial to convey clamshell closure to channel opening" evidence="19">
    <location>
        <position position="682"/>
    </location>
</feature>
<dbReference type="PANTHER" id="PTHR34836:SF1">
    <property type="entry name" value="OS09G0428600 PROTEIN"/>
    <property type="match status" value="1"/>
</dbReference>
<evidence type="ECO:0000256" key="5">
    <source>
        <dbReference type="ARBA" id="ARBA00022475"/>
    </source>
</evidence>
<comment type="subunit">
    <text evidence="3">May form heteromers.</text>
</comment>
<dbReference type="InterPro" id="IPR044440">
    <property type="entry name" value="GABAb_receptor_plant_PBP1"/>
</dbReference>
<comment type="function">
    <text evidence="15">Glutamate-gated receptor that probably acts as a non-selective cation channel. May be involved in light-signal transduction and calcium homeostasis via the regulation of calcium influx into cells.</text>
</comment>
<keyword evidence="9 16" id="KW-0406">Ion transport</keyword>
<keyword evidence="14 16" id="KW-0407">Ion channel</keyword>
<dbReference type="FunFam" id="3.40.50.2300:FF:000195">
    <property type="entry name" value="Glutamate receptor"/>
    <property type="match status" value="1"/>
</dbReference>
<evidence type="ECO:0000256" key="21">
    <source>
        <dbReference type="SAM" id="SignalP"/>
    </source>
</evidence>
<evidence type="ECO:0000256" key="15">
    <source>
        <dbReference type="ARBA" id="ARBA00049638"/>
    </source>
</evidence>
<name>A0A5P1EYU0_ASPOF</name>
<evidence type="ECO:0000256" key="6">
    <source>
        <dbReference type="ARBA" id="ARBA00022692"/>
    </source>
</evidence>
<dbReference type="Pfam" id="PF01094">
    <property type="entry name" value="ANF_receptor"/>
    <property type="match status" value="1"/>
</dbReference>
<dbReference type="CDD" id="cd19990">
    <property type="entry name" value="PBP1_GABAb_receptor_plant"/>
    <property type="match status" value="1"/>
</dbReference>
<dbReference type="Gene3D" id="3.40.190.10">
    <property type="entry name" value="Periplasmic binding protein-like II"/>
    <property type="match status" value="2"/>
</dbReference>
<keyword evidence="17" id="KW-1015">Disulfide bond</keyword>
<evidence type="ECO:0000313" key="23">
    <source>
        <dbReference type="EMBL" id="ONK69651.1"/>
    </source>
</evidence>
<evidence type="ECO:0000256" key="16">
    <source>
        <dbReference type="PIRNR" id="PIRNR037090"/>
    </source>
</evidence>
<accession>A0A5P1EYU0</accession>
<dbReference type="OMA" id="VIAWYFV"/>
<protein>
    <recommendedName>
        <fullName evidence="16">Glutamate receptor</fullName>
    </recommendedName>
</protein>
<feature type="signal peptide" evidence="21">
    <location>
        <begin position="1"/>
        <end position="25"/>
    </location>
</feature>
<dbReference type="AlphaFoldDB" id="A0A5P1EYU0"/>
<reference evidence="24" key="1">
    <citation type="journal article" date="2017" name="Nat. Commun.">
        <title>The asparagus genome sheds light on the origin and evolution of a young Y chromosome.</title>
        <authorList>
            <person name="Harkess A."/>
            <person name="Zhou J."/>
            <person name="Xu C."/>
            <person name="Bowers J.E."/>
            <person name="Van der Hulst R."/>
            <person name="Ayyampalayam S."/>
            <person name="Mercati F."/>
            <person name="Riccardi P."/>
            <person name="McKain M.R."/>
            <person name="Kakrana A."/>
            <person name="Tang H."/>
            <person name="Ray J."/>
            <person name="Groenendijk J."/>
            <person name="Arikit S."/>
            <person name="Mathioni S.M."/>
            <person name="Nakano M."/>
            <person name="Shan H."/>
            <person name="Telgmann-Rauber A."/>
            <person name="Kanno A."/>
            <person name="Yue Z."/>
            <person name="Chen H."/>
            <person name="Li W."/>
            <person name="Chen Y."/>
            <person name="Xu X."/>
            <person name="Zhang Y."/>
            <person name="Luo S."/>
            <person name="Chen H."/>
            <person name="Gao J."/>
            <person name="Mao Z."/>
            <person name="Pires J.C."/>
            <person name="Luo M."/>
            <person name="Kudrna D."/>
            <person name="Wing R.A."/>
            <person name="Meyers B.C."/>
            <person name="Yi K."/>
            <person name="Kong H."/>
            <person name="Lavrijsen P."/>
            <person name="Sunseri F."/>
            <person name="Falavigna A."/>
            <person name="Ye Y."/>
            <person name="Leebens-Mack J.H."/>
            <person name="Chen G."/>
        </authorList>
    </citation>
    <scope>NUCLEOTIDE SEQUENCE [LARGE SCALE GENOMIC DNA]</scope>
    <source>
        <strain evidence="24">cv. DH0086</strain>
    </source>
</reference>
<comment type="function">
    <text evidence="16">Glutamate-gated receptor that probably acts as non-selective cation channel.</text>
</comment>
<sequence length="969" mass="108299">MERSEHHLMSNLFLVLVATAVCIHGDNQTAPFHVGVLLDLDTLVGKMGWISILMAIDDFYDLHRNYTTRVVLHARDTNNDIVQAAASAIDLLENSKVKAIIGPQKSSQAIFLSELADKSQVPLLSFSATSPSLSYIHTPYLICTMLNDSSQVNGPLSSIIEAFGWKEVVPIYEDTEYGRGILPYLIDTFQGMGTSIAYRSLISLLLTDDQIMKELYKLMTMEARVFIVHMTPPIGARFFAKAEEVGMMSKGYAWIMTSGLSNIVDSLDQSVIQSMQGSLGMKLYVPKSKEINEFSARWKRRFQQENPLDQPAVPSIFEFRAYDTAWALAIAAEKVGVEKTHLQKSLSNSSSTSLDTLSSSTNGPKLLEAILNCRFGGLSGQFHLLGRELQSSTFKIINIVGKGERQLGFWTPKYGISRKLNPSIKETYSTAIDNLNPIIWPGETSIVPKGWQTPVSGKKLRIGVPIKDDFQEFVKVEKDPITNAITVTGFSIDVFEAVVQSLPYAISYDYIPFADVQGKSAGSYDDLVYQVHLQNYDAVVGDVAIIANRSMYVDFTLPYTETGVAMLVPVKENINKCSWIFLKPLTWDLWLASFAFFLFTGFVVWVMEHRINNEFRGPFSQQIGTVLYFAFSMLVFAHREKIKNVLSRLVVIIWLFAVLILTSSYTANLSSMLTVEQQQPIVSDVNQLKMSGDYIGYQKGTFEEGLLKQHQFDERKMRSYNNPDEYAEALSKGSKNGGVAAIFHGIPYIKLFLAKHCTGYTMVGPVYKAGGMGFVFPKGSPLLPDISRGILNVTEGDIMVEIEKKWFGEQVCLNEGNTVSSNNLTFHSFSGVFLITGTASASILFIFLTQFFYKNWNELKIVGQNKSIWQTLNASFKFYNKKDASFYIFNTDKIVDEDSTVRVNGKQGSSITFSESVDNIDDTSSFSYSPDVNSSFQRRNTPYRIGNFTNTRTVSGGDRLGNVETSPHL</sequence>
<dbReference type="SUPFAM" id="SSF53822">
    <property type="entry name" value="Periplasmic binding protein-like I"/>
    <property type="match status" value="1"/>
</dbReference>
<dbReference type="Gramene" id="ONK69651">
    <property type="protein sequence ID" value="ONK69651"/>
    <property type="gene ID" value="A4U43_C05F25300"/>
</dbReference>
<feature type="domain" description="Ionotropic glutamate receptor C-terminal" evidence="22">
    <location>
        <begin position="459"/>
        <end position="809"/>
    </location>
</feature>
<dbReference type="PIRSF" id="PIRSF037090">
    <property type="entry name" value="Iontro_Glu-like_rcpt_pln"/>
    <property type="match status" value="1"/>
</dbReference>
<dbReference type="Pfam" id="PF10613">
    <property type="entry name" value="Lig_chan-Glu_bd"/>
    <property type="match status" value="1"/>
</dbReference>
<dbReference type="PRINTS" id="PR00177">
    <property type="entry name" value="NMDARECEPTOR"/>
</dbReference>
<dbReference type="Proteomes" id="UP000243459">
    <property type="component" value="Chromosome 5"/>
</dbReference>
<organism evidence="23 24">
    <name type="scientific">Asparagus officinalis</name>
    <name type="common">Garden asparagus</name>
    <dbReference type="NCBI Taxonomy" id="4686"/>
    <lineage>
        <taxon>Eukaryota</taxon>
        <taxon>Viridiplantae</taxon>
        <taxon>Streptophyta</taxon>
        <taxon>Embryophyta</taxon>
        <taxon>Tracheophyta</taxon>
        <taxon>Spermatophyta</taxon>
        <taxon>Magnoliopsida</taxon>
        <taxon>Liliopsida</taxon>
        <taxon>Asparagales</taxon>
        <taxon>Asparagaceae</taxon>
        <taxon>Asparagoideae</taxon>
        <taxon>Asparagus</taxon>
    </lineage>
</organism>
<dbReference type="EMBL" id="CM007385">
    <property type="protein sequence ID" value="ONK69651.1"/>
    <property type="molecule type" value="Genomic_DNA"/>
</dbReference>
<keyword evidence="4 16" id="KW-0813">Transport</keyword>
<dbReference type="InterPro" id="IPR001828">
    <property type="entry name" value="ANF_lig-bd_rcpt"/>
</dbReference>
<dbReference type="FunFam" id="1.10.287.70:FF:000037">
    <property type="entry name" value="Glutamate receptor"/>
    <property type="match status" value="1"/>
</dbReference>
<dbReference type="PANTHER" id="PTHR34836">
    <property type="entry name" value="OS06G0188250 PROTEIN"/>
    <property type="match status" value="1"/>
</dbReference>
<dbReference type="OrthoDB" id="5984008at2759"/>
<evidence type="ECO:0000256" key="17">
    <source>
        <dbReference type="PIRSR" id="PIRSR037090-50"/>
    </source>
</evidence>
<comment type="similarity">
    <text evidence="2 16">Belongs to the glutamate-gated ion channel (TC 1.A.10.1) family.</text>
</comment>
<dbReference type="CDD" id="cd13686">
    <property type="entry name" value="GluR_Plant"/>
    <property type="match status" value="1"/>
</dbReference>
<keyword evidence="10 16" id="KW-0472">Membrane</keyword>
<gene>
    <name evidence="23" type="ORF">A4U43_C05F25300</name>
</gene>
<feature type="disulfide bond" evidence="17">
    <location>
        <begin position="757"/>
        <end position="812"/>
    </location>
</feature>
<evidence type="ECO:0000259" key="22">
    <source>
        <dbReference type="SMART" id="SM00079"/>
    </source>
</evidence>